<dbReference type="SUPFAM" id="SSF53756">
    <property type="entry name" value="UDP-Glycosyltransferase/glycogen phosphorylase"/>
    <property type="match status" value="1"/>
</dbReference>
<accession>A0ABQ2NL99</accession>
<dbReference type="Proteomes" id="UP000620064">
    <property type="component" value="Unassembled WGS sequence"/>
</dbReference>
<dbReference type="Gene3D" id="3.40.50.2000">
    <property type="entry name" value="Glycogen Phosphorylase B"/>
    <property type="match status" value="1"/>
</dbReference>
<proteinExistence type="predicted"/>
<name>A0ABQ2NL99_9FLAO</name>
<keyword evidence="1" id="KW-0808">Transferase</keyword>
<protein>
    <submittedName>
        <fullName evidence="1">Glycosyl transferase</fullName>
    </submittedName>
</protein>
<dbReference type="RefSeq" id="WP_188617958.1">
    <property type="nucleotide sequence ID" value="NZ_BMLV01000004.1"/>
</dbReference>
<sequence>MKNLVIIGKVFPEPHSTAAGSRMLQLMDLFLAQNYQITFLSTASISENSFDLNSKNIQFQNIVLNDNSFDELIKKINPEIVIFDRFTTEEQFGWRVSEQVPDAVKILDTEDLHFLRSAREKAFKQNKNIEHLDLINEVFKREIASILRCDLSLIISEFEMNMLKNQFRIDEKILFYLPLFAEIKKSETQFSERRNFVSIGNFLHEPNWQTVLQLKKIWKNIKKQLPEAEIHIYGAYATEKVFQLHKQKEGFIIKGRAENVKTTFNQAKVLLAPIPFGAGIKGKLLESMQFGLPNVTSTIGAEAMYGNFDWNGSITDNETEFVEKAILLYQDENIWQKSQENGYLIAKNLFKKELFESDFNEKINWILEHLNEHRNANFLGQILQHHTLQSTKYLSKWIEEKNSKNQ</sequence>
<reference evidence="2" key="1">
    <citation type="journal article" date="2019" name="Int. J. Syst. Evol. Microbiol.">
        <title>The Global Catalogue of Microorganisms (GCM) 10K type strain sequencing project: providing services to taxonomists for standard genome sequencing and annotation.</title>
        <authorList>
            <consortium name="The Broad Institute Genomics Platform"/>
            <consortium name="The Broad Institute Genome Sequencing Center for Infectious Disease"/>
            <person name="Wu L."/>
            <person name="Ma J."/>
        </authorList>
    </citation>
    <scope>NUCLEOTIDE SEQUENCE [LARGE SCALE GENOMIC DNA]</scope>
    <source>
        <strain evidence="2">CGMCC 1.7656</strain>
    </source>
</reference>
<comment type="caution">
    <text evidence="1">The sequence shown here is derived from an EMBL/GenBank/DDBJ whole genome shotgun (WGS) entry which is preliminary data.</text>
</comment>
<dbReference type="EMBL" id="BMLV01000004">
    <property type="protein sequence ID" value="GGP05076.1"/>
    <property type="molecule type" value="Genomic_DNA"/>
</dbReference>
<evidence type="ECO:0000313" key="1">
    <source>
        <dbReference type="EMBL" id="GGP05076.1"/>
    </source>
</evidence>
<organism evidence="1 2">
    <name type="scientific">Cloacibacterium rupense</name>
    <dbReference type="NCBI Taxonomy" id="517423"/>
    <lineage>
        <taxon>Bacteria</taxon>
        <taxon>Pseudomonadati</taxon>
        <taxon>Bacteroidota</taxon>
        <taxon>Flavobacteriia</taxon>
        <taxon>Flavobacteriales</taxon>
        <taxon>Weeksellaceae</taxon>
    </lineage>
</organism>
<dbReference type="Pfam" id="PF13692">
    <property type="entry name" value="Glyco_trans_1_4"/>
    <property type="match status" value="1"/>
</dbReference>
<evidence type="ECO:0000313" key="2">
    <source>
        <dbReference type="Proteomes" id="UP000620064"/>
    </source>
</evidence>
<gene>
    <name evidence="1" type="ORF">GCM10010992_19830</name>
</gene>
<dbReference type="GO" id="GO:0016740">
    <property type="term" value="F:transferase activity"/>
    <property type="evidence" value="ECO:0007669"/>
    <property type="project" value="UniProtKB-KW"/>
</dbReference>
<keyword evidence="2" id="KW-1185">Reference proteome</keyword>